<keyword evidence="2" id="KW-1185">Reference proteome</keyword>
<reference evidence="2" key="1">
    <citation type="submission" date="2016-10" db="EMBL/GenBank/DDBJ databases">
        <authorList>
            <person name="Varghese N."/>
            <person name="Submissions S."/>
        </authorList>
    </citation>
    <scope>NUCLEOTIDE SEQUENCE [LARGE SCALE GENOMIC DNA]</scope>
    <source>
        <strain evidence="2">B48,IBRC-M 10115,DSM 25386,CECT 8001</strain>
    </source>
</reference>
<dbReference type="AlphaFoldDB" id="A0A1H8JVS2"/>
<organism evidence="1 2">
    <name type="scientific">Mesobacillus persicus</name>
    <dbReference type="NCBI Taxonomy" id="930146"/>
    <lineage>
        <taxon>Bacteria</taxon>
        <taxon>Bacillati</taxon>
        <taxon>Bacillota</taxon>
        <taxon>Bacilli</taxon>
        <taxon>Bacillales</taxon>
        <taxon>Bacillaceae</taxon>
        <taxon>Mesobacillus</taxon>
    </lineage>
</organism>
<dbReference type="PROSITE" id="PS51257">
    <property type="entry name" value="PROKAR_LIPOPROTEIN"/>
    <property type="match status" value="1"/>
</dbReference>
<gene>
    <name evidence="1" type="ORF">SAMN05192533_1234</name>
</gene>
<accession>A0A1H8JVS2</accession>
<evidence type="ECO:0000313" key="2">
    <source>
        <dbReference type="Proteomes" id="UP000198553"/>
    </source>
</evidence>
<proteinExistence type="predicted"/>
<evidence type="ECO:0000313" key="1">
    <source>
        <dbReference type="EMBL" id="SEN84691.1"/>
    </source>
</evidence>
<protein>
    <recommendedName>
        <fullName evidence="3">Lipoprotein</fullName>
    </recommendedName>
</protein>
<name>A0A1H8JVS2_9BACI</name>
<dbReference type="EMBL" id="FOBW01000023">
    <property type="protein sequence ID" value="SEN84691.1"/>
    <property type="molecule type" value="Genomic_DNA"/>
</dbReference>
<dbReference type="Proteomes" id="UP000198553">
    <property type="component" value="Unassembled WGS sequence"/>
</dbReference>
<evidence type="ECO:0008006" key="3">
    <source>
        <dbReference type="Google" id="ProtNLM"/>
    </source>
</evidence>
<sequence length="190" mass="21503">MRFLLMIVSLGILLAGCGYKTLDEAIAKDLPYEVEDVLLVKEINGVSIVLYTTIPDQEEMPHIKGAVLARAYFKKNERGKWENTGGNGWEHQENNQFTVYHDYYTETDHNGTEVINIPTIIGEINNLEITRIETLSLGEEEYKQATVVEKDGRRYYLAIGQINAVKGLSEDGKVVDFQSWQIGDHPAPKE</sequence>